<gene>
    <name evidence="2" type="ORF">Y10_04230</name>
</gene>
<reference evidence="2" key="1">
    <citation type="submission" date="2022-07" db="EMBL/GenBank/DDBJ databases">
        <title>Taxonomy of Novel Oxalotrophic and Methylotrophic Bacteria.</title>
        <authorList>
            <person name="Sahin N."/>
            <person name="Tani A."/>
        </authorList>
    </citation>
    <scope>NUCLEOTIDE SEQUENCE</scope>
    <source>
        <strain evidence="2">Y10</strain>
    </source>
</reference>
<evidence type="ECO:0000313" key="3">
    <source>
        <dbReference type="Proteomes" id="UP001143543"/>
    </source>
</evidence>
<feature type="transmembrane region" description="Helical" evidence="1">
    <location>
        <begin position="12"/>
        <end position="30"/>
    </location>
</feature>
<keyword evidence="3" id="KW-1185">Reference proteome</keyword>
<keyword evidence="1" id="KW-0812">Transmembrane</keyword>
<protein>
    <submittedName>
        <fullName evidence="2">Membrane protein</fullName>
    </submittedName>
</protein>
<feature type="transmembrane region" description="Helical" evidence="1">
    <location>
        <begin position="609"/>
        <end position="628"/>
    </location>
</feature>
<feature type="transmembrane region" description="Helical" evidence="1">
    <location>
        <begin position="385"/>
        <end position="406"/>
    </location>
</feature>
<feature type="transmembrane region" description="Helical" evidence="1">
    <location>
        <begin position="190"/>
        <end position="207"/>
    </location>
</feature>
<keyword evidence="1" id="KW-1133">Transmembrane helix</keyword>
<dbReference type="RefSeq" id="WP_281763714.1">
    <property type="nucleotide sequence ID" value="NZ_BRVO01000001.1"/>
</dbReference>
<feature type="transmembrane region" description="Helical" evidence="1">
    <location>
        <begin position="228"/>
        <end position="252"/>
    </location>
</feature>
<feature type="transmembrane region" description="Helical" evidence="1">
    <location>
        <begin position="272"/>
        <end position="299"/>
    </location>
</feature>
<dbReference type="Proteomes" id="UP001143543">
    <property type="component" value="Unassembled WGS sequence"/>
</dbReference>
<comment type="caution">
    <text evidence="2">The sequence shown here is derived from an EMBL/GenBank/DDBJ whole genome shotgun (WGS) entry which is preliminary data.</text>
</comment>
<feature type="transmembrane region" description="Helical" evidence="1">
    <location>
        <begin position="556"/>
        <end position="579"/>
    </location>
</feature>
<feature type="transmembrane region" description="Helical" evidence="1">
    <location>
        <begin position="77"/>
        <end position="104"/>
    </location>
</feature>
<name>A0ABQ5MF76_9FLAO</name>
<organism evidence="2 3">
    <name type="scientific">Neptunitalea lumnitzerae</name>
    <dbReference type="NCBI Taxonomy" id="2965509"/>
    <lineage>
        <taxon>Bacteria</taxon>
        <taxon>Pseudomonadati</taxon>
        <taxon>Bacteroidota</taxon>
        <taxon>Flavobacteriia</taxon>
        <taxon>Flavobacteriales</taxon>
        <taxon>Flavobacteriaceae</taxon>
        <taxon>Neptunitalea</taxon>
    </lineage>
</organism>
<feature type="transmembrane region" description="Helical" evidence="1">
    <location>
        <begin position="116"/>
        <end position="137"/>
    </location>
</feature>
<feature type="transmembrane region" description="Helical" evidence="1">
    <location>
        <begin position="306"/>
        <end position="325"/>
    </location>
</feature>
<sequence>MGALEKSNKYLIAALLIGVAFNGASVFFTIENTYDALIHLFFADHYANSWFEPWNYEWYTGFTVMSYPPLVHQSIGLFSYIGGLKFGLFTVAFIAIILFITGVYRFAKLMTSNRTAAGYAAILAALSSSFLETLHIFGQLPSIVGISVLMHALPEIYLWLKTGRYRYFFTCLSLISVTVTSHHVTPIFGMVFFIFPLIGMVIMDASREQVNSMKEVTFKVFLRTFFKLFKRIVMFGFSSLIIIVTCILPYWINSKKNPITQVPIPHGSRDNFLEVTSSGLVFFLIPWGVLLLILPYIFYRYYSKRYLFFGLSITILTILGTGGTTPIPIKVLGETAFNILTLDRFTLWASIMSLPLLGEFAYRFVEGDYKTYLQNRFGAIYHRLLGGFLAVLYLFMIVFTMSLGYFRPSQPQKIKMLPIVNFLNQDQHDHWRFLTLGFGDQMAWLSAQTNALTVDGNYHSARRLPELTTRAIERLENSKFRGVEGIGSLQQFLTTPEKYNLKYIFSNDKFYDPILYFCGWQRLRQLENGIMVWEKLNVPPLSSILPKDDVATWQKILWGIMPVTTVIIAFLLNVQMLLYRSLKMKPSFASYLKFQNNYTKFSKGVSISIHLWSLVVMACVAYGMYIFYMKNVSQISPENAIKAYYDHLDFKRFEDAHALIDPKSDIDIAQYMLEVSVTDGLLSSYAKMDAIKTEFIARDDSTATAIVHTKWITPLERVNKDFHKQLVKRKGKWYLLPDEVNADLPPDQLYSDNVTSYFNQGRRRITTEQTYHEDILKQPVLEIITAKLVKYDNHYAIIGEIQNVDDVPADVVIKGTLYNNDNRELATFNAKDVLKHKLMPKEVTSFRINFEGIAWTNVEDTIPKSFNPDEFTPIELEEQPTKFNLQAAGNVSSSDLYKDIVLSKLAINDSVITGNLFNSGLEEITIPQLVISYYNSEKELLFVDQKYIKEGIRQERKQPFEYPIPQPEIMQIISSDMDNCYVNGLPNEDISNKMVPNRIPKHSYNMLQPLEHPYFSFVKMELNNYIGNPN</sequence>
<proteinExistence type="predicted"/>
<keyword evidence="1" id="KW-0472">Membrane</keyword>
<evidence type="ECO:0000256" key="1">
    <source>
        <dbReference type="SAM" id="Phobius"/>
    </source>
</evidence>
<dbReference type="EMBL" id="BRVO01000001">
    <property type="protein sequence ID" value="GLB48055.1"/>
    <property type="molecule type" value="Genomic_DNA"/>
</dbReference>
<accession>A0ABQ5MF76</accession>
<feature type="transmembrane region" description="Helical" evidence="1">
    <location>
        <begin position="345"/>
        <end position="365"/>
    </location>
</feature>
<evidence type="ECO:0000313" key="2">
    <source>
        <dbReference type="EMBL" id="GLB48055.1"/>
    </source>
</evidence>